<sequence length="198" mass="21109">MTPKQALSKLREGNRRFVEDANACASNLAHRREELAGGQHPWAIVLTCSDSRVTPELIFGGVTLGELFVIRNAGNVLDTSALGTIEYGAEHLHAPLIVVMGHKKCGAVAAACDVVQKGTELDGSIGKMVQPILPVALAALFKSEDFVGQTVRNNAVSGAARIMRESPIVAHLVEEGKVRIVPAVYDIETGEVEFISKA</sequence>
<evidence type="ECO:0000313" key="8">
    <source>
        <dbReference type="Proteomes" id="UP000541470"/>
    </source>
</evidence>
<evidence type="ECO:0000256" key="5">
    <source>
        <dbReference type="ARBA" id="ARBA00048348"/>
    </source>
</evidence>
<dbReference type="GO" id="GO:0004089">
    <property type="term" value="F:carbonate dehydratase activity"/>
    <property type="evidence" value="ECO:0007669"/>
    <property type="project" value="UniProtKB-EC"/>
</dbReference>
<feature type="binding site" evidence="6">
    <location>
        <position position="48"/>
    </location>
    <ligand>
        <name>Zn(2+)</name>
        <dbReference type="ChEBI" id="CHEBI:29105"/>
    </ligand>
</feature>
<organism evidence="7 8">
    <name type="scientific">Rhizobium terricola</name>
    <dbReference type="NCBI Taxonomy" id="2728849"/>
    <lineage>
        <taxon>Bacteria</taxon>
        <taxon>Pseudomonadati</taxon>
        <taxon>Pseudomonadota</taxon>
        <taxon>Alphaproteobacteria</taxon>
        <taxon>Hyphomicrobiales</taxon>
        <taxon>Rhizobiaceae</taxon>
        <taxon>Rhizobium/Agrobacterium group</taxon>
        <taxon>Rhizobium</taxon>
    </lineage>
</organism>
<evidence type="ECO:0000313" key="7">
    <source>
        <dbReference type="EMBL" id="NML74486.1"/>
    </source>
</evidence>
<dbReference type="Pfam" id="PF00484">
    <property type="entry name" value="Pro_CA"/>
    <property type="match status" value="1"/>
</dbReference>
<feature type="binding site" evidence="6">
    <location>
        <position position="50"/>
    </location>
    <ligand>
        <name>Zn(2+)</name>
        <dbReference type="ChEBI" id="CHEBI:29105"/>
    </ligand>
</feature>
<protein>
    <recommendedName>
        <fullName evidence="2">carbonic anhydrase</fullName>
        <ecNumber evidence="2">4.2.1.1</ecNumber>
    </recommendedName>
</protein>
<keyword evidence="4" id="KW-0456">Lyase</keyword>
<evidence type="ECO:0000256" key="3">
    <source>
        <dbReference type="ARBA" id="ARBA00022833"/>
    </source>
</evidence>
<dbReference type="InterPro" id="IPR015892">
    <property type="entry name" value="Carbonic_anhydrase_CS"/>
</dbReference>
<feature type="binding site" evidence="6">
    <location>
        <position position="105"/>
    </location>
    <ligand>
        <name>Zn(2+)</name>
        <dbReference type="ChEBI" id="CHEBI:29105"/>
    </ligand>
</feature>
<keyword evidence="3 6" id="KW-0862">Zinc</keyword>
<evidence type="ECO:0000256" key="1">
    <source>
        <dbReference type="ARBA" id="ARBA00006217"/>
    </source>
</evidence>
<dbReference type="InterPro" id="IPR001765">
    <property type="entry name" value="Carbonic_anhydrase"/>
</dbReference>
<dbReference type="EC" id="4.2.1.1" evidence="2"/>
<evidence type="ECO:0000256" key="2">
    <source>
        <dbReference type="ARBA" id="ARBA00012925"/>
    </source>
</evidence>
<accession>A0A7Y0AVX7</accession>
<keyword evidence="8" id="KW-1185">Reference proteome</keyword>
<dbReference type="Gene3D" id="3.40.1050.10">
    <property type="entry name" value="Carbonic anhydrase"/>
    <property type="match status" value="1"/>
</dbReference>
<comment type="cofactor">
    <cofactor evidence="6">
        <name>Zn(2+)</name>
        <dbReference type="ChEBI" id="CHEBI:29105"/>
    </cofactor>
    <text evidence="6">Binds 1 zinc ion per subunit.</text>
</comment>
<feature type="binding site" evidence="6">
    <location>
        <position position="102"/>
    </location>
    <ligand>
        <name>Zn(2+)</name>
        <dbReference type="ChEBI" id="CHEBI:29105"/>
    </ligand>
</feature>
<dbReference type="CDD" id="cd03378">
    <property type="entry name" value="beta_CA_cladeC"/>
    <property type="match status" value="1"/>
</dbReference>
<dbReference type="PANTHER" id="PTHR11002">
    <property type="entry name" value="CARBONIC ANHYDRASE"/>
    <property type="match status" value="1"/>
</dbReference>
<gene>
    <name evidence="7" type="ORF">HHL25_10170</name>
</gene>
<dbReference type="Proteomes" id="UP000541470">
    <property type="component" value="Unassembled WGS sequence"/>
</dbReference>
<dbReference type="SMART" id="SM00947">
    <property type="entry name" value="Pro_CA"/>
    <property type="match status" value="1"/>
</dbReference>
<dbReference type="SUPFAM" id="SSF53056">
    <property type="entry name" value="beta-carbonic anhydrase, cab"/>
    <property type="match status" value="1"/>
</dbReference>
<dbReference type="PROSITE" id="PS00704">
    <property type="entry name" value="PROK_CO2_ANHYDRASE_1"/>
    <property type="match status" value="1"/>
</dbReference>
<dbReference type="EMBL" id="JABBGK010000002">
    <property type="protein sequence ID" value="NML74486.1"/>
    <property type="molecule type" value="Genomic_DNA"/>
</dbReference>
<dbReference type="GO" id="GO:0008270">
    <property type="term" value="F:zinc ion binding"/>
    <property type="evidence" value="ECO:0007669"/>
    <property type="project" value="InterPro"/>
</dbReference>
<dbReference type="InterPro" id="IPR036874">
    <property type="entry name" value="Carbonic_anhydrase_sf"/>
</dbReference>
<proteinExistence type="inferred from homology"/>
<dbReference type="GO" id="GO:0015976">
    <property type="term" value="P:carbon utilization"/>
    <property type="evidence" value="ECO:0007669"/>
    <property type="project" value="InterPro"/>
</dbReference>
<keyword evidence="6" id="KW-0479">Metal-binding</keyword>
<comment type="catalytic activity">
    <reaction evidence="5">
        <text>hydrogencarbonate + H(+) = CO2 + H2O</text>
        <dbReference type="Rhea" id="RHEA:10748"/>
        <dbReference type="ChEBI" id="CHEBI:15377"/>
        <dbReference type="ChEBI" id="CHEBI:15378"/>
        <dbReference type="ChEBI" id="CHEBI:16526"/>
        <dbReference type="ChEBI" id="CHEBI:17544"/>
        <dbReference type="EC" id="4.2.1.1"/>
    </reaction>
</comment>
<comment type="caution">
    <text evidence="7">The sequence shown here is derived from an EMBL/GenBank/DDBJ whole genome shotgun (WGS) entry which is preliminary data.</text>
</comment>
<dbReference type="PANTHER" id="PTHR11002:SF79">
    <property type="entry name" value="CARBONIC ANHYDRASE 2"/>
    <property type="match status" value="1"/>
</dbReference>
<comment type="similarity">
    <text evidence="1">Belongs to the beta-class carbonic anhydrase family.</text>
</comment>
<name>A0A7Y0AVX7_9HYPH</name>
<evidence type="ECO:0000256" key="4">
    <source>
        <dbReference type="ARBA" id="ARBA00023239"/>
    </source>
</evidence>
<evidence type="ECO:0000256" key="6">
    <source>
        <dbReference type="PIRSR" id="PIRSR601765-1"/>
    </source>
</evidence>
<reference evidence="7 8" key="1">
    <citation type="submission" date="2020-04" db="EMBL/GenBank/DDBJ databases">
        <title>Rhizobium sp. S-51 isolated from soil.</title>
        <authorList>
            <person name="Dahal R.H."/>
        </authorList>
    </citation>
    <scope>NUCLEOTIDE SEQUENCE [LARGE SCALE GENOMIC DNA]</scope>
    <source>
        <strain evidence="7 8">S-51</strain>
    </source>
</reference>
<dbReference type="AlphaFoldDB" id="A0A7Y0AVX7"/>